<dbReference type="InterPro" id="IPR011356">
    <property type="entry name" value="Leucine_aapep/pepB"/>
</dbReference>
<evidence type="ECO:0000313" key="11">
    <source>
        <dbReference type="EMBL" id="BDT77495.1"/>
    </source>
</evidence>
<dbReference type="KEGG" id="pyt:PKF023_12980"/>
<evidence type="ECO:0000256" key="8">
    <source>
        <dbReference type="ARBA" id="ARBA00023211"/>
    </source>
</evidence>
<feature type="binding site" evidence="9">
    <location>
        <position position="393"/>
    </location>
    <ligand>
        <name>Mn(2+)</name>
        <dbReference type="ChEBI" id="CHEBI:29035"/>
        <label>2</label>
    </ligand>
</feature>
<evidence type="ECO:0000256" key="9">
    <source>
        <dbReference type="HAMAP-Rule" id="MF_00181"/>
    </source>
</evidence>
<keyword evidence="5 9" id="KW-0645">Protease</keyword>
<keyword evidence="8 9" id="KW-0464">Manganese</keyword>
<evidence type="ECO:0000256" key="6">
    <source>
        <dbReference type="ARBA" id="ARBA00022723"/>
    </source>
</evidence>
<evidence type="ECO:0000256" key="1">
    <source>
        <dbReference type="ARBA" id="ARBA00000135"/>
    </source>
</evidence>
<dbReference type="EMBL" id="AP026973">
    <property type="protein sequence ID" value="BDT77495.1"/>
    <property type="molecule type" value="Genomic_DNA"/>
</dbReference>
<dbReference type="Proteomes" id="UP001211097">
    <property type="component" value="Chromosome"/>
</dbReference>
<evidence type="ECO:0000256" key="7">
    <source>
        <dbReference type="ARBA" id="ARBA00022801"/>
    </source>
</evidence>
<dbReference type="PROSITE" id="PS00631">
    <property type="entry name" value="CYTOSOL_AP"/>
    <property type="match status" value="1"/>
</dbReference>
<dbReference type="GO" id="GO:0030145">
    <property type="term" value="F:manganese ion binding"/>
    <property type="evidence" value="ECO:0007669"/>
    <property type="project" value="UniProtKB-UniRule"/>
</dbReference>
<comment type="subcellular location">
    <subcellularLocation>
        <location evidence="9">Cytoplasm</location>
    </subcellularLocation>
</comment>
<accession>A0A9C7CDW3</accession>
<dbReference type="SUPFAM" id="SSF52949">
    <property type="entry name" value="Macro domain-like"/>
    <property type="match status" value="1"/>
</dbReference>
<feature type="binding site" evidence="9">
    <location>
        <position position="314"/>
    </location>
    <ligand>
        <name>Mn(2+)</name>
        <dbReference type="ChEBI" id="CHEBI:29035"/>
        <label>2</label>
    </ligand>
</feature>
<keyword evidence="4 9" id="KW-0031">Aminopeptidase</keyword>
<dbReference type="InterPro" id="IPR000819">
    <property type="entry name" value="Peptidase_M17_C"/>
</dbReference>
<gene>
    <name evidence="9 11" type="primary">pepA</name>
    <name evidence="11" type="ORF">PKF023_12980</name>
</gene>
<protein>
    <recommendedName>
        <fullName evidence="9">Probable cytosol aminopeptidase</fullName>
        <ecNumber evidence="9">3.4.11.1</ecNumber>
    </recommendedName>
    <alternativeName>
        <fullName evidence="9">Leucine aminopeptidase</fullName>
        <shortName evidence="9">LAP</shortName>
        <ecNumber evidence="9">3.4.11.10</ecNumber>
    </alternativeName>
    <alternativeName>
        <fullName evidence="9">Leucyl aminopeptidase</fullName>
    </alternativeName>
</protein>
<feature type="binding site" evidence="9">
    <location>
        <position position="393"/>
    </location>
    <ligand>
        <name>Mn(2+)</name>
        <dbReference type="ChEBI" id="CHEBI:29035"/>
        <label>1</label>
    </ligand>
</feature>
<dbReference type="HAMAP" id="MF_00181">
    <property type="entry name" value="Cytosol_peptidase_M17"/>
    <property type="match status" value="1"/>
</dbReference>
<feature type="binding site" evidence="9">
    <location>
        <position position="332"/>
    </location>
    <ligand>
        <name>Mn(2+)</name>
        <dbReference type="ChEBI" id="CHEBI:29035"/>
        <label>2</label>
    </ligand>
</feature>
<name>A0A9C7CDW3_9BURK</name>
<proteinExistence type="inferred from homology"/>
<feature type="active site" evidence="9">
    <location>
        <position position="395"/>
    </location>
</feature>
<comment type="catalytic activity">
    <reaction evidence="2 9">
        <text>Release of an N-terminal amino acid, preferentially leucine, but not glutamic or aspartic acids.</text>
        <dbReference type="EC" id="3.4.11.10"/>
    </reaction>
</comment>
<evidence type="ECO:0000256" key="4">
    <source>
        <dbReference type="ARBA" id="ARBA00022438"/>
    </source>
</evidence>
<reference evidence="11" key="1">
    <citation type="submission" date="2022-11" db="EMBL/GenBank/DDBJ databases">
        <title>Complete Genome Sequences of three Polynucleobacter sp. Subcluster PnecC Strains KF022, KF023, and KF032 Isolated from a Shallow Eutrophic Lake in Japan.</title>
        <authorList>
            <person name="Ogata Y."/>
            <person name="Watanabe K."/>
            <person name="Takemine S."/>
            <person name="Shindo C."/>
            <person name="Kurokawa R."/>
            <person name="Suda W."/>
        </authorList>
    </citation>
    <scope>NUCLEOTIDE SEQUENCE</scope>
    <source>
        <strain evidence="11">KF023</strain>
    </source>
</reference>
<dbReference type="GO" id="GO:0006508">
    <property type="term" value="P:proteolysis"/>
    <property type="evidence" value="ECO:0007669"/>
    <property type="project" value="UniProtKB-KW"/>
</dbReference>
<dbReference type="Gene3D" id="3.40.220.10">
    <property type="entry name" value="Leucine Aminopeptidase, subunit E, domain 1"/>
    <property type="match status" value="1"/>
</dbReference>
<dbReference type="FunFam" id="3.40.630.10:FF:000004">
    <property type="entry name" value="Probable cytosol aminopeptidase"/>
    <property type="match status" value="1"/>
</dbReference>
<feature type="binding site" evidence="9">
    <location>
        <position position="309"/>
    </location>
    <ligand>
        <name>Mn(2+)</name>
        <dbReference type="ChEBI" id="CHEBI:29035"/>
        <label>2</label>
    </ligand>
</feature>
<evidence type="ECO:0000256" key="2">
    <source>
        <dbReference type="ARBA" id="ARBA00000967"/>
    </source>
</evidence>
<comment type="cofactor">
    <cofactor evidence="9">
        <name>Mn(2+)</name>
        <dbReference type="ChEBI" id="CHEBI:29035"/>
    </cofactor>
    <text evidence="9">Binds 2 manganese ions per subunit.</text>
</comment>
<dbReference type="CDD" id="cd00433">
    <property type="entry name" value="Peptidase_M17"/>
    <property type="match status" value="1"/>
</dbReference>
<comment type="catalytic activity">
    <reaction evidence="1 9">
        <text>Release of an N-terminal amino acid, Xaa-|-Yaa-, in which Xaa is preferably Leu, but may be other amino acids including Pro although not Arg or Lys, and Yaa may be Pro. Amino acid amides and methyl esters are also readily hydrolyzed, but rates on arylamides are exceedingly low.</text>
        <dbReference type="EC" id="3.4.11.1"/>
    </reaction>
</comment>
<dbReference type="SUPFAM" id="SSF53187">
    <property type="entry name" value="Zn-dependent exopeptidases"/>
    <property type="match status" value="1"/>
</dbReference>
<feature type="domain" description="Cytosol aminopeptidase" evidence="10">
    <location>
        <begin position="389"/>
        <end position="396"/>
    </location>
</feature>
<dbReference type="InterPro" id="IPR023042">
    <property type="entry name" value="Peptidase_M17_leu_NH2_pept"/>
</dbReference>
<dbReference type="EC" id="3.4.11.10" evidence="9"/>
<evidence type="ECO:0000259" key="10">
    <source>
        <dbReference type="PROSITE" id="PS00631"/>
    </source>
</evidence>
<dbReference type="PANTHER" id="PTHR11963:SF23">
    <property type="entry name" value="CYTOSOL AMINOPEPTIDASE"/>
    <property type="match status" value="1"/>
</dbReference>
<dbReference type="Pfam" id="PF00883">
    <property type="entry name" value="Peptidase_M17"/>
    <property type="match status" value="1"/>
</dbReference>
<dbReference type="EC" id="3.4.11.1" evidence="9"/>
<dbReference type="PRINTS" id="PR00481">
    <property type="entry name" value="LAMNOPPTDASE"/>
</dbReference>
<dbReference type="InterPro" id="IPR008283">
    <property type="entry name" value="Peptidase_M17_N"/>
</dbReference>
<comment type="function">
    <text evidence="9">Presumably involved in the processing and regular turnover of intracellular proteins. Catalyzes the removal of unsubstituted N-terminal amino acids from various peptides.</text>
</comment>
<keyword evidence="9" id="KW-0963">Cytoplasm</keyword>
<dbReference type="GO" id="GO:0005737">
    <property type="term" value="C:cytoplasm"/>
    <property type="evidence" value="ECO:0007669"/>
    <property type="project" value="UniProtKB-SubCell"/>
</dbReference>
<dbReference type="NCBIfam" id="NF002074">
    <property type="entry name" value="PRK00913.1-4"/>
    <property type="match status" value="1"/>
</dbReference>
<feature type="binding site" evidence="9">
    <location>
        <position position="314"/>
    </location>
    <ligand>
        <name>Mn(2+)</name>
        <dbReference type="ChEBI" id="CHEBI:29035"/>
        <label>1</label>
    </ligand>
</feature>
<keyword evidence="7 9" id="KW-0378">Hydrolase</keyword>
<keyword evidence="6 9" id="KW-0479">Metal-binding</keyword>
<feature type="active site" evidence="9">
    <location>
        <position position="321"/>
    </location>
</feature>
<organism evidence="11">
    <name type="scientific">Polynucleobacter yangtzensis</name>
    <dbReference type="NCBI Taxonomy" id="1743159"/>
    <lineage>
        <taxon>Bacteria</taxon>
        <taxon>Pseudomonadati</taxon>
        <taxon>Pseudomonadota</taxon>
        <taxon>Betaproteobacteria</taxon>
        <taxon>Burkholderiales</taxon>
        <taxon>Burkholderiaceae</taxon>
        <taxon>Polynucleobacter</taxon>
    </lineage>
</organism>
<dbReference type="AlphaFoldDB" id="A0A9C7CDW3"/>
<comment type="similarity">
    <text evidence="3 9">Belongs to the peptidase M17 family.</text>
</comment>
<sequence>MTIQFSTKIFPQADLQSPKLQKSSLKSLLGHNTDCLVLAFSKADFDSFSGAKGAKAKAGFLPELDLLLGGSVNHANVVGDLDPKQASVCMLRAEKSWTASGVKAKRILLVALGDVHLASERSLTTYSKVARAALKVLSGGSIENALWFTPSFALSHKADFIAEEVRLTVQYAGDQAYRFGVRQPAMKFKAKDKADTFKHLVFAGNDDCAKELKAAVEQGVAMVEGMNLAKDLGNLPPNVCTPTYLGKTAQGLSKKAGLKVEVLGRKQIEALGMGSFLSVAKGSDTPPQFIVMRHQGGKAGEAPIVLVGKGITFDTGGISLKPGEAMDEMKYDMCGAASVIGTMYAVSLMNLKKNVIGVIPTCENMPSGQATRPGDIVKSMSGQTIEILNTDAEGRLILCDALTYVERFKPAAVIDIATLTGACIIALGHVHSGLFSEDEGLVSELTKAGHASLDTVWRLPLDAAYHEQLKSNFADVANIGGRPAGSVTAACFLSRFTEKYKWAHLDIAGTAWKSGAAKGSTGRPVPLLVNFLLERK</sequence>
<evidence type="ECO:0000256" key="5">
    <source>
        <dbReference type="ARBA" id="ARBA00022670"/>
    </source>
</evidence>
<dbReference type="PANTHER" id="PTHR11963">
    <property type="entry name" value="LEUCINE AMINOPEPTIDASE-RELATED"/>
    <property type="match status" value="1"/>
</dbReference>
<feature type="binding site" evidence="9">
    <location>
        <position position="391"/>
    </location>
    <ligand>
        <name>Mn(2+)</name>
        <dbReference type="ChEBI" id="CHEBI:29035"/>
        <label>1</label>
    </ligand>
</feature>
<evidence type="ECO:0000256" key="3">
    <source>
        <dbReference type="ARBA" id="ARBA00009528"/>
    </source>
</evidence>
<dbReference type="Pfam" id="PF02789">
    <property type="entry name" value="Peptidase_M17_N"/>
    <property type="match status" value="1"/>
</dbReference>
<dbReference type="GO" id="GO:0070006">
    <property type="term" value="F:metalloaminopeptidase activity"/>
    <property type="evidence" value="ECO:0007669"/>
    <property type="project" value="InterPro"/>
</dbReference>
<dbReference type="Gene3D" id="3.40.630.10">
    <property type="entry name" value="Zn peptidases"/>
    <property type="match status" value="1"/>
</dbReference>
<dbReference type="InterPro" id="IPR043472">
    <property type="entry name" value="Macro_dom-like"/>
</dbReference>